<accession>D6XZU8</accession>
<dbReference type="KEGG" id="bse:Bsel_3028"/>
<dbReference type="EMBL" id="CP001791">
    <property type="protein sequence ID" value="ADI00510.1"/>
    <property type="molecule type" value="Genomic_DNA"/>
</dbReference>
<dbReference type="RefSeq" id="WP_013173860.1">
    <property type="nucleotide sequence ID" value="NC_014219.1"/>
</dbReference>
<reference evidence="2 4" key="1">
    <citation type="submission" date="2009-10" db="EMBL/GenBank/DDBJ databases">
        <title>Complete sequence of Bacillus selenitireducens MLS10.</title>
        <authorList>
            <consortium name="US DOE Joint Genome Institute"/>
            <person name="Lucas S."/>
            <person name="Copeland A."/>
            <person name="Lapidus A."/>
            <person name="Glavina del Rio T."/>
            <person name="Dalin E."/>
            <person name="Tice H."/>
            <person name="Bruce D."/>
            <person name="Goodwin L."/>
            <person name="Pitluck S."/>
            <person name="Sims D."/>
            <person name="Brettin T."/>
            <person name="Detter J.C."/>
            <person name="Han C."/>
            <person name="Larimer F."/>
            <person name="Land M."/>
            <person name="Hauser L."/>
            <person name="Kyrpides N."/>
            <person name="Ovchinnikova G."/>
            <person name="Stolz J."/>
        </authorList>
    </citation>
    <scope>NUCLEOTIDE SEQUENCE [LARGE SCALE GENOMIC DNA]</scope>
    <source>
        <strain evidence="4">ATCC 700615 / DSM 15326 / MLS10</strain>
        <strain evidence="2">MLS10</strain>
    </source>
</reference>
<gene>
    <name evidence="2" type="ordered locus">Bsel_2964</name>
    <name evidence="3" type="ordered locus">Bsel_3028</name>
</gene>
<dbReference type="STRING" id="439292.Bsel_2964"/>
<proteinExistence type="predicted"/>
<organism evidence="2 4">
    <name type="scientific">Bacillus selenitireducens (strain ATCC 700615 / DSM 15326 / MLS10)</name>
    <dbReference type="NCBI Taxonomy" id="439292"/>
    <lineage>
        <taxon>Bacteria</taxon>
        <taxon>Bacillati</taxon>
        <taxon>Bacillota</taxon>
        <taxon>Bacilli</taxon>
        <taxon>Bacillales</taxon>
        <taxon>Bacillaceae</taxon>
        <taxon>Salisediminibacterium</taxon>
    </lineage>
</organism>
<dbReference type="Proteomes" id="UP000000271">
    <property type="component" value="Chromosome"/>
</dbReference>
<name>D6XZU8_BACIE</name>
<dbReference type="KEGG" id="bse:Bsel_2964"/>
<feature type="compositionally biased region" description="Basic and acidic residues" evidence="1">
    <location>
        <begin position="31"/>
        <end position="55"/>
    </location>
</feature>
<dbReference type="AlphaFoldDB" id="D6XZU8"/>
<dbReference type="EMBL" id="CP001791">
    <property type="protein sequence ID" value="ADI00450.1"/>
    <property type="molecule type" value="Genomic_DNA"/>
</dbReference>
<sequence>MNQKDLKTETREEMVGVLTAISIVTKRMARRMQEEDAQMKGDNEHESNEKSARRR</sequence>
<protein>
    <submittedName>
        <fullName evidence="2">Uncharacterized protein</fullName>
    </submittedName>
</protein>
<evidence type="ECO:0000256" key="1">
    <source>
        <dbReference type="SAM" id="MobiDB-lite"/>
    </source>
</evidence>
<evidence type="ECO:0000313" key="4">
    <source>
        <dbReference type="Proteomes" id="UP000000271"/>
    </source>
</evidence>
<keyword evidence="4" id="KW-1185">Reference proteome</keyword>
<dbReference type="OrthoDB" id="2973130at2"/>
<evidence type="ECO:0000313" key="2">
    <source>
        <dbReference type="EMBL" id="ADI00450.1"/>
    </source>
</evidence>
<feature type="region of interest" description="Disordered" evidence="1">
    <location>
        <begin position="29"/>
        <end position="55"/>
    </location>
</feature>
<evidence type="ECO:0000313" key="3">
    <source>
        <dbReference type="EMBL" id="ADI00510.1"/>
    </source>
</evidence>
<dbReference type="HOGENOM" id="CLU_3022340_0_0_9"/>